<dbReference type="AlphaFoldDB" id="A0A2K5JCP6"/>
<dbReference type="Proteomes" id="UP000233080">
    <property type="component" value="Unassembled WGS sequence"/>
</dbReference>
<feature type="transmembrane region" description="Helical" evidence="1">
    <location>
        <begin position="72"/>
        <end position="92"/>
    </location>
</feature>
<name>A0A2K5JCP6_COLAP</name>
<proteinExistence type="predicted"/>
<reference evidence="2" key="2">
    <citation type="submission" date="2025-09" db="UniProtKB">
        <authorList>
            <consortium name="Ensembl"/>
        </authorList>
    </citation>
    <scope>IDENTIFICATION</scope>
</reference>
<dbReference type="OMA" id="YFASWFA"/>
<dbReference type="Ensembl" id="ENSCANT00000049572.1">
    <property type="protein sequence ID" value="ENSCANP00000026560.1"/>
    <property type="gene ID" value="ENSCANG00000036707.1"/>
</dbReference>
<evidence type="ECO:0000313" key="3">
    <source>
        <dbReference type="Proteomes" id="UP000233080"/>
    </source>
</evidence>
<keyword evidence="1" id="KW-0812">Transmembrane</keyword>
<keyword evidence="1" id="KW-1133">Transmembrane helix</keyword>
<sequence>MLLCKNKNTHSSPFTDTLFYFASWFAIVLGSLLYQTSLVPTIEENYVSSLLFCSRHVDNPASLQTLKLSPFFSLHSFLLIFQSTWPFSFMCVK</sequence>
<evidence type="ECO:0000256" key="1">
    <source>
        <dbReference type="SAM" id="Phobius"/>
    </source>
</evidence>
<keyword evidence="1" id="KW-0472">Membrane</keyword>
<organism evidence="2 3">
    <name type="scientific">Colobus angolensis palliatus</name>
    <name type="common">Peters' Angolan colobus</name>
    <dbReference type="NCBI Taxonomy" id="336983"/>
    <lineage>
        <taxon>Eukaryota</taxon>
        <taxon>Metazoa</taxon>
        <taxon>Chordata</taxon>
        <taxon>Craniata</taxon>
        <taxon>Vertebrata</taxon>
        <taxon>Euteleostomi</taxon>
        <taxon>Mammalia</taxon>
        <taxon>Eutheria</taxon>
        <taxon>Euarchontoglires</taxon>
        <taxon>Primates</taxon>
        <taxon>Haplorrhini</taxon>
        <taxon>Catarrhini</taxon>
        <taxon>Cercopithecidae</taxon>
        <taxon>Colobinae</taxon>
        <taxon>Colobus</taxon>
    </lineage>
</organism>
<reference evidence="2" key="1">
    <citation type="submission" date="2025-08" db="UniProtKB">
        <authorList>
            <consortium name="Ensembl"/>
        </authorList>
    </citation>
    <scope>IDENTIFICATION</scope>
</reference>
<evidence type="ECO:0000313" key="2">
    <source>
        <dbReference type="Ensembl" id="ENSCANP00000026560.1"/>
    </source>
</evidence>
<keyword evidence="3" id="KW-1185">Reference proteome</keyword>
<feature type="transmembrane region" description="Helical" evidence="1">
    <location>
        <begin position="17"/>
        <end position="34"/>
    </location>
</feature>
<accession>A0A2K5JCP6</accession>
<protein>
    <submittedName>
        <fullName evidence="2">Uncharacterized protein</fullName>
    </submittedName>
</protein>